<evidence type="ECO:0000256" key="2">
    <source>
        <dbReference type="ARBA" id="ARBA00023121"/>
    </source>
</evidence>
<evidence type="ECO:0000313" key="5">
    <source>
        <dbReference type="Proteomes" id="UP000694915"/>
    </source>
</evidence>
<dbReference type="InterPro" id="IPR013809">
    <property type="entry name" value="ENTH"/>
</dbReference>
<dbReference type="Pfam" id="PF01417">
    <property type="entry name" value="ENTH"/>
    <property type="match status" value="1"/>
</dbReference>
<accession>A0ABM0KWK8</accession>
<feature type="compositionally biased region" description="Polar residues" evidence="3">
    <location>
        <begin position="518"/>
        <end position="527"/>
    </location>
</feature>
<proteinExistence type="inferred from homology"/>
<feature type="region of interest" description="Disordered" evidence="3">
    <location>
        <begin position="467"/>
        <end position="527"/>
    </location>
</feature>
<dbReference type="Proteomes" id="UP000694915">
    <property type="component" value="Chromosome 15"/>
</dbReference>
<protein>
    <submittedName>
        <fullName evidence="6">ENTH domain-containing protein 1</fullName>
    </submittedName>
</protein>
<dbReference type="RefSeq" id="XP_005354231.1">
    <property type="nucleotide sequence ID" value="XM_005354174.1"/>
</dbReference>
<feature type="region of interest" description="Disordered" evidence="3">
    <location>
        <begin position="599"/>
        <end position="621"/>
    </location>
</feature>
<dbReference type="PANTHER" id="PTHR12276:SF57">
    <property type="entry name" value="ENTH DOMAIN-CONTAINING PROTEIN 1"/>
    <property type="match status" value="1"/>
</dbReference>
<evidence type="ECO:0000256" key="3">
    <source>
        <dbReference type="SAM" id="MobiDB-lite"/>
    </source>
</evidence>
<dbReference type="SUPFAM" id="SSF48464">
    <property type="entry name" value="ENTH/VHS domain"/>
    <property type="match status" value="1"/>
</dbReference>
<sequence length="621" mass="68910">MAFRRQVKNFVKNYSEAEIKVREATSNDPWGPSSSLMLAISDMTFNTASLSEIMHMMWQRLGDHGKNWRHVYKCLSLMDYLIKNGSKKVIQCCREGLCNLQMLKDFQHIDEAGKDQGRYIREKSKQVITLLMDEQLLFKEREVASWTRQRTSYCMMFPTRLPAPGNSPAACASVFIPENLPSEKKHSLLTIASLHNKKNTSKARLRLEQCQDVPSPAEPSLSKDSPLLRMKTWKSTEDLTLLHDEYPNQLLPAIPPPITSPTFWMSEGEAEVCNLWDADAMSIPSEKRPSMQTNMGLVKRLEETITNTTTGSPPQTPQEKQTAVESFETLAPSQAFRPSGKDEFVSLGLRMSKSEFMFHNQSSVETLYVSPSFRTVSPEKETRASEDVQTPVQSKICWMEEDVSLKPLAMRGECTPKQANNAISTASEVTSSFSTLSVSSPDSAHPEKSAHRFPLVFTSPSFLIQPRPQSSSAPFTYKDEAARVRHPFAPRGTASPEDKEYPNGQDNSGSATEKPAHTPSSNQVAFSSPARTCFPSVSLSQASFQTREGLPRESPFPEASSLHGLLGEVRGAVLRLHEDLSLVIQELGVINSHLGNLSGSSQAASKTLQDPQSSMGSSDPV</sequence>
<reference evidence="6" key="1">
    <citation type="submission" date="2025-08" db="UniProtKB">
        <authorList>
            <consortium name="RefSeq"/>
        </authorList>
    </citation>
    <scope>IDENTIFICATION</scope>
</reference>
<keyword evidence="2" id="KW-0446">Lipid-binding</keyword>
<dbReference type="PANTHER" id="PTHR12276">
    <property type="entry name" value="EPSIN/ENT-RELATED"/>
    <property type="match status" value="1"/>
</dbReference>
<feature type="domain" description="ENTH" evidence="4">
    <location>
        <begin position="9"/>
        <end position="141"/>
    </location>
</feature>
<dbReference type="CDD" id="cd16990">
    <property type="entry name" value="ENTH_Epsin"/>
    <property type="match status" value="1"/>
</dbReference>
<keyword evidence="5" id="KW-1185">Reference proteome</keyword>
<evidence type="ECO:0000313" key="6">
    <source>
        <dbReference type="RefSeq" id="XP_005354231.1"/>
    </source>
</evidence>
<evidence type="ECO:0000259" key="4">
    <source>
        <dbReference type="PROSITE" id="PS50942"/>
    </source>
</evidence>
<dbReference type="Gene3D" id="1.25.40.90">
    <property type="match status" value="1"/>
</dbReference>
<evidence type="ECO:0000256" key="1">
    <source>
        <dbReference type="ARBA" id="ARBA00010130"/>
    </source>
</evidence>
<dbReference type="PROSITE" id="PS50942">
    <property type="entry name" value="ENTH"/>
    <property type="match status" value="1"/>
</dbReference>
<dbReference type="GeneID" id="101992499"/>
<dbReference type="InterPro" id="IPR008942">
    <property type="entry name" value="ENTH_VHS"/>
</dbReference>
<name>A0ABM0KWK8_MICOH</name>
<organism evidence="5 6">
    <name type="scientific">Microtus ochrogaster</name>
    <name type="common">Prairie vole</name>
    <dbReference type="NCBI Taxonomy" id="79684"/>
    <lineage>
        <taxon>Eukaryota</taxon>
        <taxon>Metazoa</taxon>
        <taxon>Chordata</taxon>
        <taxon>Craniata</taxon>
        <taxon>Vertebrata</taxon>
        <taxon>Euteleostomi</taxon>
        <taxon>Mammalia</taxon>
        <taxon>Eutheria</taxon>
        <taxon>Euarchontoglires</taxon>
        <taxon>Glires</taxon>
        <taxon>Rodentia</taxon>
        <taxon>Myomorpha</taxon>
        <taxon>Muroidea</taxon>
        <taxon>Cricetidae</taxon>
        <taxon>Arvicolinae</taxon>
        <taxon>Microtus</taxon>
    </lineage>
</organism>
<comment type="similarity">
    <text evidence="1">Belongs to the epsin family.</text>
</comment>
<gene>
    <name evidence="6" type="primary">Enthd1</name>
</gene>
<dbReference type="SMART" id="SM00273">
    <property type="entry name" value="ENTH"/>
    <property type="match status" value="1"/>
</dbReference>